<dbReference type="OrthoDB" id="5595109at2759"/>
<comment type="caution">
    <text evidence="8">The sequence shown here is derived from an EMBL/GenBank/DDBJ whole genome shotgun (WGS) entry which is preliminary data.</text>
</comment>
<dbReference type="EC" id="2.1.1.320" evidence="7"/>
<evidence type="ECO:0000256" key="7">
    <source>
        <dbReference type="RuleBase" id="RU364114"/>
    </source>
</evidence>
<comment type="function">
    <text evidence="7">Arginine methyltransferase involved in the assembly or stability of mitochondrial NADH:ubiquinone oxidoreductase complex (complex I).</text>
</comment>
<sequence>MLSRFRKQAIECSRSFHSSPYFQQKDEKLHFGKFSQKEYDEAAKIVQEQVTRLEKSIKGEIDPRSKMGTMPTIPISPSLASSKGINSLSDILIQSINTTGPISLSAYMRQCLTHPEYGYYTTRDPLDSTTGDFITSPEISSVFGEMIGVWLYSVWVAQGSPDNVRIIEFGPGKGTLMHDVLQSFNKLRKDKVVNTKIVMIEASPVLRMEQWKLLCKSDMTGTTHAAELSDNLTSTTMWGNSIEWVDTEKDIESDAKLTNYILAHEFFDALPIKSFQKVEDGWRELLVEHSGSVNNTQPKIESASNSTDSTLVSDDLLNTDFHLTMAPKETPSSFIPKNNPRFAELPIDSRIEICPDSGLYANKMADLVKESGACLIMDYGLSSGVPDNTLRGIYKHKFVSPFYKPGEVDLSIDVDFESIKQMTSGICNVYGPVQQGDWLHEVGIGYRVDQLIKSTNDYKEQEKIYDSYVRLTAKDDKSMGKVYKFLTLLPKSTSAAPIGFLNL</sequence>
<comment type="catalytic activity">
    <reaction evidence="6 7">
        <text>L-arginyl-[protein] + 2 S-adenosyl-L-methionine = N(omega),N(omega)'-dimethyl-L-arginyl-[protein] + 2 S-adenosyl-L-homocysteine + 2 H(+)</text>
        <dbReference type="Rhea" id="RHEA:48108"/>
        <dbReference type="Rhea" id="RHEA-COMP:10532"/>
        <dbReference type="Rhea" id="RHEA-COMP:11992"/>
        <dbReference type="ChEBI" id="CHEBI:15378"/>
        <dbReference type="ChEBI" id="CHEBI:29965"/>
        <dbReference type="ChEBI" id="CHEBI:57856"/>
        <dbReference type="ChEBI" id="CHEBI:59789"/>
        <dbReference type="ChEBI" id="CHEBI:88221"/>
        <dbReference type="EC" id="2.1.1.320"/>
    </reaction>
</comment>
<dbReference type="FunFam" id="3.40.50.12710:FF:000008">
    <property type="entry name" value="Protein arginine methyltransferase NDUFAF7"/>
    <property type="match status" value="1"/>
</dbReference>
<evidence type="ECO:0000256" key="4">
    <source>
        <dbReference type="ARBA" id="ARBA00022679"/>
    </source>
</evidence>
<organism evidence="8 9">
    <name type="scientific">[Candida] railenensis</name>
    <dbReference type="NCBI Taxonomy" id="45579"/>
    <lineage>
        <taxon>Eukaryota</taxon>
        <taxon>Fungi</taxon>
        <taxon>Dikarya</taxon>
        <taxon>Ascomycota</taxon>
        <taxon>Saccharomycotina</taxon>
        <taxon>Pichiomycetes</taxon>
        <taxon>Debaryomycetaceae</taxon>
        <taxon>Kurtzmaniella</taxon>
    </lineage>
</organism>
<evidence type="ECO:0000256" key="5">
    <source>
        <dbReference type="ARBA" id="ARBA00023128"/>
    </source>
</evidence>
<gene>
    <name evidence="8" type="ORF">CLIB1423_11S02542</name>
</gene>
<dbReference type="InterPro" id="IPR003788">
    <property type="entry name" value="NDUFAF7"/>
</dbReference>
<comment type="similarity">
    <text evidence="2 7">Belongs to the NDUFAF7 family.</text>
</comment>
<keyword evidence="9" id="KW-1185">Reference proteome</keyword>
<dbReference type="Proteomes" id="UP000837801">
    <property type="component" value="Unassembled WGS sequence"/>
</dbReference>
<evidence type="ECO:0000313" key="9">
    <source>
        <dbReference type="Proteomes" id="UP000837801"/>
    </source>
</evidence>
<keyword evidence="5 7" id="KW-0496">Mitochondrion</keyword>
<dbReference type="PANTHER" id="PTHR12049">
    <property type="entry name" value="PROTEIN ARGININE METHYLTRANSFERASE NDUFAF7, MITOCHONDRIAL"/>
    <property type="match status" value="1"/>
</dbReference>
<dbReference type="InterPro" id="IPR038375">
    <property type="entry name" value="NDUFAF7_sf"/>
</dbReference>
<evidence type="ECO:0000256" key="2">
    <source>
        <dbReference type="ARBA" id="ARBA00005891"/>
    </source>
</evidence>
<keyword evidence="3 7" id="KW-0489">Methyltransferase</keyword>
<dbReference type="EMBL" id="CAKXYY010000011">
    <property type="protein sequence ID" value="CAH2353561.1"/>
    <property type="molecule type" value="Genomic_DNA"/>
</dbReference>
<dbReference type="GO" id="GO:0032981">
    <property type="term" value="P:mitochondrial respiratory chain complex I assembly"/>
    <property type="evidence" value="ECO:0007669"/>
    <property type="project" value="TreeGrafter"/>
</dbReference>
<proteinExistence type="inferred from homology"/>
<dbReference type="SUPFAM" id="SSF53335">
    <property type="entry name" value="S-adenosyl-L-methionine-dependent methyltransferases"/>
    <property type="match status" value="1"/>
</dbReference>
<dbReference type="Pfam" id="PF02636">
    <property type="entry name" value="Methyltransf_28"/>
    <property type="match status" value="1"/>
</dbReference>
<evidence type="ECO:0000256" key="1">
    <source>
        <dbReference type="ARBA" id="ARBA00004173"/>
    </source>
</evidence>
<evidence type="ECO:0000256" key="3">
    <source>
        <dbReference type="ARBA" id="ARBA00022603"/>
    </source>
</evidence>
<keyword evidence="4 7" id="KW-0808">Transferase</keyword>
<dbReference type="AlphaFoldDB" id="A0A9P0VYC1"/>
<evidence type="ECO:0000313" key="8">
    <source>
        <dbReference type="EMBL" id="CAH2353561.1"/>
    </source>
</evidence>
<dbReference type="Gene3D" id="3.40.50.12710">
    <property type="match status" value="1"/>
</dbReference>
<evidence type="ECO:0000256" key="6">
    <source>
        <dbReference type="ARBA" id="ARBA00048612"/>
    </source>
</evidence>
<dbReference type="PANTHER" id="PTHR12049:SF7">
    <property type="entry name" value="PROTEIN ARGININE METHYLTRANSFERASE NDUFAF7, MITOCHONDRIAL"/>
    <property type="match status" value="1"/>
</dbReference>
<reference evidence="8" key="1">
    <citation type="submission" date="2022-03" db="EMBL/GenBank/DDBJ databases">
        <authorList>
            <person name="Legras J.-L."/>
            <person name="Devillers H."/>
            <person name="Grondin C."/>
        </authorList>
    </citation>
    <scope>NUCLEOTIDE SEQUENCE</scope>
    <source>
        <strain evidence="8">CLIB 1423</strain>
    </source>
</reference>
<name>A0A9P0VYC1_9ASCO</name>
<dbReference type="GO" id="GO:0005739">
    <property type="term" value="C:mitochondrion"/>
    <property type="evidence" value="ECO:0007669"/>
    <property type="project" value="UniProtKB-SubCell"/>
</dbReference>
<accession>A0A9P0VYC1</accession>
<dbReference type="InterPro" id="IPR029063">
    <property type="entry name" value="SAM-dependent_MTases_sf"/>
</dbReference>
<comment type="subcellular location">
    <subcellularLocation>
        <location evidence="1 7">Mitochondrion</location>
    </subcellularLocation>
</comment>
<protein>
    <recommendedName>
        <fullName evidence="7">Protein arginine methyltransferase NDUFAF7</fullName>
        <ecNumber evidence="7">2.1.1.320</ecNumber>
    </recommendedName>
</protein>
<dbReference type="GO" id="GO:0035243">
    <property type="term" value="F:protein-arginine omega-N symmetric methyltransferase activity"/>
    <property type="evidence" value="ECO:0007669"/>
    <property type="project" value="UniProtKB-EC"/>
</dbReference>
<dbReference type="GO" id="GO:0032259">
    <property type="term" value="P:methylation"/>
    <property type="evidence" value="ECO:0007669"/>
    <property type="project" value="UniProtKB-KW"/>
</dbReference>